<dbReference type="InterPro" id="IPR011009">
    <property type="entry name" value="Kinase-like_dom_sf"/>
</dbReference>
<dbReference type="RefSeq" id="WP_106268649.1">
    <property type="nucleotide sequence ID" value="NZ_PVTX01000008.1"/>
</dbReference>
<accession>A0ABX5ECB0</accession>
<gene>
    <name evidence="8" type="ORF">BCL65_108201</name>
</gene>
<keyword evidence="9" id="KW-1185">Reference proteome</keyword>
<keyword evidence="5" id="KW-0067">ATP-binding</keyword>
<name>A0ABX5ECB0_9MICO</name>
<dbReference type="PANTHER" id="PTHR21310">
    <property type="entry name" value="AMINOGLYCOSIDE PHOSPHOTRANSFERASE-RELATED-RELATED"/>
    <property type="match status" value="1"/>
</dbReference>
<dbReference type="Proteomes" id="UP000239895">
    <property type="component" value="Unassembled WGS sequence"/>
</dbReference>
<evidence type="ECO:0000256" key="6">
    <source>
        <dbReference type="ARBA" id="ARBA00023251"/>
    </source>
</evidence>
<feature type="domain" description="Aminoglycoside phosphotransferase" evidence="7">
    <location>
        <begin position="39"/>
        <end position="236"/>
    </location>
</feature>
<comment type="caution">
    <text evidence="8">The sequence shown here is derived from an EMBL/GenBank/DDBJ whole genome shotgun (WGS) entry which is preliminary data.</text>
</comment>
<dbReference type="Gene3D" id="3.30.200.20">
    <property type="entry name" value="Phosphorylase Kinase, domain 1"/>
    <property type="match status" value="1"/>
</dbReference>
<dbReference type="EMBL" id="PVTX01000008">
    <property type="protein sequence ID" value="PRZ05218.1"/>
    <property type="molecule type" value="Genomic_DNA"/>
</dbReference>
<dbReference type="Gene3D" id="3.90.1200.10">
    <property type="match status" value="1"/>
</dbReference>
<dbReference type="InterPro" id="IPR002575">
    <property type="entry name" value="Aminoglycoside_PTrfase"/>
</dbReference>
<evidence type="ECO:0000313" key="8">
    <source>
        <dbReference type="EMBL" id="PRZ05218.1"/>
    </source>
</evidence>
<dbReference type="InterPro" id="IPR051678">
    <property type="entry name" value="AGP_Transferase"/>
</dbReference>
<dbReference type="PIRSF" id="PIRSF000706">
    <property type="entry name" value="Kanamycin_kin"/>
    <property type="match status" value="1"/>
</dbReference>
<comment type="similarity">
    <text evidence="1">Belongs to the aminoglycoside phosphotransferase family.</text>
</comment>
<evidence type="ECO:0000256" key="5">
    <source>
        <dbReference type="ARBA" id="ARBA00022840"/>
    </source>
</evidence>
<organism evidence="8 9">
    <name type="scientific">Isoptericola halotolerans</name>
    <dbReference type="NCBI Taxonomy" id="300560"/>
    <lineage>
        <taxon>Bacteria</taxon>
        <taxon>Bacillati</taxon>
        <taxon>Actinomycetota</taxon>
        <taxon>Actinomycetes</taxon>
        <taxon>Micrococcales</taxon>
        <taxon>Promicromonosporaceae</taxon>
        <taxon>Isoptericola</taxon>
    </lineage>
</organism>
<evidence type="ECO:0000256" key="1">
    <source>
        <dbReference type="ARBA" id="ARBA00006219"/>
    </source>
</evidence>
<dbReference type="PANTHER" id="PTHR21310:SF41">
    <property type="entry name" value="3'-PHOSPHOTRANSFERASE, PUTATIVE-RELATED"/>
    <property type="match status" value="1"/>
</dbReference>
<dbReference type="CDD" id="cd05150">
    <property type="entry name" value="APH"/>
    <property type="match status" value="1"/>
</dbReference>
<evidence type="ECO:0000256" key="2">
    <source>
        <dbReference type="ARBA" id="ARBA00022679"/>
    </source>
</evidence>
<evidence type="ECO:0000259" key="7">
    <source>
        <dbReference type="Pfam" id="PF01636"/>
    </source>
</evidence>
<evidence type="ECO:0000256" key="4">
    <source>
        <dbReference type="ARBA" id="ARBA00022777"/>
    </source>
</evidence>
<keyword evidence="6" id="KW-0046">Antibiotic resistance</keyword>
<dbReference type="GO" id="GO:0016301">
    <property type="term" value="F:kinase activity"/>
    <property type="evidence" value="ECO:0007669"/>
    <property type="project" value="UniProtKB-KW"/>
</dbReference>
<dbReference type="InterPro" id="IPR024165">
    <property type="entry name" value="Kan/Strep_kinase"/>
</dbReference>
<keyword evidence="3" id="KW-0547">Nucleotide-binding</keyword>
<dbReference type="SUPFAM" id="SSF56112">
    <property type="entry name" value="Protein kinase-like (PK-like)"/>
    <property type="match status" value="1"/>
</dbReference>
<proteinExistence type="inferred from homology"/>
<evidence type="ECO:0000313" key="9">
    <source>
        <dbReference type="Proteomes" id="UP000239895"/>
    </source>
</evidence>
<reference evidence="8 9" key="1">
    <citation type="submission" date="2018-03" db="EMBL/GenBank/DDBJ databases">
        <title>Comparative analysis of microorganisms from saline springs in Andes Mountain Range, Colombia.</title>
        <authorList>
            <person name="Rubin E."/>
        </authorList>
    </citation>
    <scope>NUCLEOTIDE SEQUENCE [LARGE SCALE GENOMIC DNA]</scope>
    <source>
        <strain evidence="8 9">CG 23</strain>
    </source>
</reference>
<keyword evidence="2" id="KW-0808">Transferase</keyword>
<protein>
    <submittedName>
        <fullName evidence="8">Kanamycin kinase</fullName>
    </submittedName>
</protein>
<sequence length="247" mass="25864">MPLPLAAAPRGPVEVPPAVRALAAGAAVDPVWRNQLGGLTFRLTGTSGTRYVKWVATGTPELDLDAEAARLAWAGRYAVVPRVLGSGHDEDGSWLVTAGLPGRSAVDPAWLARPETAARAIGAGLRSLHDSLPVDECPFTWSVEERVARLDGSARGQAGPAPAIDRLVVCHGDACAPNTLVADDGAPAGHVDLGTLGVADRWADLATASMSLGWNYGEGHEAAFFAAYGIAPDAERITFYRRLWNLG</sequence>
<dbReference type="Pfam" id="PF01636">
    <property type="entry name" value="APH"/>
    <property type="match status" value="1"/>
</dbReference>
<keyword evidence="4 8" id="KW-0418">Kinase</keyword>
<evidence type="ECO:0000256" key="3">
    <source>
        <dbReference type="ARBA" id="ARBA00022741"/>
    </source>
</evidence>